<organism evidence="7 8">
    <name type="scientific">Candidatus Liberibacter ctenarytainae</name>
    <dbReference type="NCBI Taxonomy" id="2020335"/>
    <lineage>
        <taxon>Bacteria</taxon>
        <taxon>Pseudomonadati</taxon>
        <taxon>Pseudomonadota</taxon>
        <taxon>Alphaproteobacteria</taxon>
        <taxon>Hyphomicrobiales</taxon>
        <taxon>Rhizobiaceae</taxon>
        <taxon>Liberibacter</taxon>
    </lineage>
</organism>
<evidence type="ECO:0000256" key="2">
    <source>
        <dbReference type="ARBA" id="ARBA00011028"/>
    </source>
</evidence>
<protein>
    <submittedName>
        <fullName evidence="7">Metal ABC transporter substrate-binding protein</fullName>
    </submittedName>
</protein>
<dbReference type="SUPFAM" id="SSF53807">
    <property type="entry name" value="Helical backbone' metal receptor"/>
    <property type="match status" value="1"/>
</dbReference>
<dbReference type="AlphaFoldDB" id="A0A937AQS3"/>
<dbReference type="PANTHER" id="PTHR42953:SF1">
    <property type="entry name" value="METAL-BINDING PROTEIN HI_0362-RELATED"/>
    <property type="match status" value="1"/>
</dbReference>
<dbReference type="PANTHER" id="PTHR42953">
    <property type="entry name" value="HIGH-AFFINITY ZINC UPTAKE SYSTEM PROTEIN ZNUA-RELATED"/>
    <property type="match status" value="1"/>
</dbReference>
<evidence type="ECO:0000313" key="8">
    <source>
        <dbReference type="Proteomes" id="UP000736856"/>
    </source>
</evidence>
<dbReference type="EMBL" id="SEOL01000007">
    <property type="protein sequence ID" value="MBL0849216.1"/>
    <property type="molecule type" value="Genomic_DNA"/>
</dbReference>
<reference evidence="7" key="1">
    <citation type="submission" date="2019-02" db="EMBL/GenBank/DDBJ databases">
        <title>A novel Candidatus Liberibacter species associated with the New Zealand native fuchsia psyllid, Ctenarytaina fuchsiae.</title>
        <authorList>
            <person name="Thompson S.M."/>
            <person name="Jorgensen N."/>
            <person name="David C."/>
            <person name="Bulman S.R."/>
            <person name="Smith G.R."/>
        </authorList>
    </citation>
    <scope>NUCLEOTIDE SEQUENCE</scope>
    <source>
        <strain evidence="7">Oxford</strain>
    </source>
</reference>
<sequence>MSRYLQFFLIIYFSIIPISSVFSAQSAPDMEKKRILTSFSIIEDITKNIGRDLVIVNSVVQPGVDSHAYQARPTDIIHIPQADLILCNGLGLEESFMKYFVNLKKGTKIVYVAQGIQPIAVSEDASAEEEPNPHSWLSLNNALIYIKNIRNALKELDPPNAAAYDRNADEYAQQIRDAVLPLKEKLMAVSPNDRWIVTSEGCLVYLAEELGYTPLYLWSLNSDAERSPAQMREVIDLIRKNKIKFIFSEASNSNQPAKQVARETNATYGGVLYVDSLTKPGGVAPTYLQLLRLLFSTILGRVSQ</sequence>
<comment type="caution">
    <text evidence="7">The sequence shown here is derived from an EMBL/GenBank/DDBJ whole genome shotgun (WGS) entry which is preliminary data.</text>
</comment>
<dbReference type="GO" id="GO:0030001">
    <property type="term" value="P:metal ion transport"/>
    <property type="evidence" value="ECO:0007669"/>
    <property type="project" value="InterPro"/>
</dbReference>
<accession>A0A937AQS3</accession>
<dbReference type="GO" id="GO:0046872">
    <property type="term" value="F:metal ion binding"/>
    <property type="evidence" value="ECO:0007669"/>
    <property type="project" value="UniProtKB-KW"/>
</dbReference>
<proteinExistence type="inferred from homology"/>
<evidence type="ECO:0000256" key="1">
    <source>
        <dbReference type="ARBA" id="ARBA00004196"/>
    </source>
</evidence>
<evidence type="ECO:0000256" key="6">
    <source>
        <dbReference type="RuleBase" id="RU003512"/>
    </source>
</evidence>
<dbReference type="Gene3D" id="3.40.50.1980">
    <property type="entry name" value="Nitrogenase molybdenum iron protein domain"/>
    <property type="match status" value="2"/>
</dbReference>
<dbReference type="InterPro" id="IPR050492">
    <property type="entry name" value="Bact_metal-bind_prot9"/>
</dbReference>
<dbReference type="InterPro" id="IPR006127">
    <property type="entry name" value="ZnuA-like"/>
</dbReference>
<evidence type="ECO:0000256" key="4">
    <source>
        <dbReference type="ARBA" id="ARBA00022723"/>
    </source>
</evidence>
<keyword evidence="3 6" id="KW-0813">Transport</keyword>
<dbReference type="InterPro" id="IPR006129">
    <property type="entry name" value="AdhesinB"/>
</dbReference>
<dbReference type="PRINTS" id="PR00691">
    <property type="entry name" value="ADHESINB"/>
</dbReference>
<name>A0A937AQS3_9HYPH</name>
<evidence type="ECO:0000256" key="5">
    <source>
        <dbReference type="ARBA" id="ARBA00022729"/>
    </source>
</evidence>
<dbReference type="GO" id="GO:0030313">
    <property type="term" value="C:cell envelope"/>
    <property type="evidence" value="ECO:0007669"/>
    <property type="project" value="UniProtKB-SubCell"/>
</dbReference>
<keyword evidence="5" id="KW-0732">Signal</keyword>
<dbReference type="InterPro" id="IPR006128">
    <property type="entry name" value="Lipoprotein_PsaA-like"/>
</dbReference>
<evidence type="ECO:0000313" key="7">
    <source>
        <dbReference type="EMBL" id="MBL0849216.1"/>
    </source>
</evidence>
<keyword evidence="4" id="KW-0479">Metal-binding</keyword>
<dbReference type="Proteomes" id="UP000736856">
    <property type="component" value="Unassembled WGS sequence"/>
</dbReference>
<dbReference type="PRINTS" id="PR00690">
    <property type="entry name" value="ADHESNFAMILY"/>
</dbReference>
<comment type="subcellular location">
    <subcellularLocation>
        <location evidence="1">Cell envelope</location>
    </subcellularLocation>
</comment>
<dbReference type="Pfam" id="PF01297">
    <property type="entry name" value="ZnuA"/>
    <property type="match status" value="1"/>
</dbReference>
<comment type="similarity">
    <text evidence="2 6">Belongs to the bacterial solute-binding protein 9 family.</text>
</comment>
<gene>
    <name evidence="7" type="ORF">EU981_03980</name>
</gene>
<evidence type="ECO:0000256" key="3">
    <source>
        <dbReference type="ARBA" id="ARBA00022448"/>
    </source>
</evidence>
<dbReference type="GO" id="GO:0007155">
    <property type="term" value="P:cell adhesion"/>
    <property type="evidence" value="ECO:0007669"/>
    <property type="project" value="InterPro"/>
</dbReference>